<evidence type="ECO:0000313" key="14">
    <source>
        <dbReference type="EMBL" id="PFG17287.1"/>
    </source>
</evidence>
<dbReference type="Pfam" id="PF00291">
    <property type="entry name" value="PALP"/>
    <property type="match status" value="1"/>
</dbReference>
<dbReference type="NCBIfam" id="NF009057">
    <property type="entry name" value="PRK12391.1"/>
    <property type="match status" value="1"/>
</dbReference>
<dbReference type="UniPathway" id="UPA00035">
    <property type="reaction ID" value="UER00044"/>
</dbReference>
<comment type="function">
    <text evidence="2">The beta subunit is responsible for the synthesis of L-tryptophan from indole and L-serine.</text>
</comment>
<evidence type="ECO:0000256" key="5">
    <source>
        <dbReference type="ARBA" id="ARBA00011270"/>
    </source>
</evidence>
<gene>
    <name evidence="14" type="ORF">ATK74_1854</name>
</gene>
<keyword evidence="8" id="KW-0822">Tryptophan biosynthesis</keyword>
<evidence type="ECO:0000256" key="7">
    <source>
        <dbReference type="ARBA" id="ARBA00022605"/>
    </source>
</evidence>
<comment type="catalytic activity">
    <reaction evidence="12">
        <text>(1S,2R)-1-C-(indol-3-yl)glycerol 3-phosphate + L-serine = D-glyceraldehyde 3-phosphate + L-tryptophan + H2O</text>
        <dbReference type="Rhea" id="RHEA:10532"/>
        <dbReference type="ChEBI" id="CHEBI:15377"/>
        <dbReference type="ChEBI" id="CHEBI:33384"/>
        <dbReference type="ChEBI" id="CHEBI:57912"/>
        <dbReference type="ChEBI" id="CHEBI:58866"/>
        <dbReference type="ChEBI" id="CHEBI:59776"/>
        <dbReference type="EC" id="4.2.1.20"/>
    </reaction>
</comment>
<dbReference type="Gene3D" id="3.40.50.1100">
    <property type="match status" value="2"/>
</dbReference>
<evidence type="ECO:0000256" key="8">
    <source>
        <dbReference type="ARBA" id="ARBA00022822"/>
    </source>
</evidence>
<evidence type="ECO:0000256" key="11">
    <source>
        <dbReference type="ARBA" id="ARBA00023239"/>
    </source>
</evidence>
<keyword evidence="10" id="KW-0057">Aromatic amino acid biosynthesis</keyword>
<dbReference type="PROSITE" id="PS00168">
    <property type="entry name" value="TRP_SYNTHASE_BETA"/>
    <property type="match status" value="1"/>
</dbReference>
<evidence type="ECO:0000256" key="6">
    <source>
        <dbReference type="ARBA" id="ARBA00012043"/>
    </source>
</evidence>
<dbReference type="PANTHER" id="PTHR48077">
    <property type="entry name" value="TRYPTOPHAN SYNTHASE-RELATED"/>
    <property type="match status" value="1"/>
</dbReference>
<evidence type="ECO:0000259" key="13">
    <source>
        <dbReference type="Pfam" id="PF00291"/>
    </source>
</evidence>
<dbReference type="EMBL" id="PDJC01000001">
    <property type="protein sequence ID" value="PFG17287.1"/>
    <property type="molecule type" value="Genomic_DNA"/>
</dbReference>
<dbReference type="InterPro" id="IPR001926">
    <property type="entry name" value="TrpB-like_PALP"/>
</dbReference>
<dbReference type="InterPro" id="IPR036052">
    <property type="entry name" value="TrpB-like_PALP_sf"/>
</dbReference>
<dbReference type="EC" id="4.2.1.20" evidence="6"/>
<reference evidence="14 15" key="1">
    <citation type="submission" date="2017-10" db="EMBL/GenBank/DDBJ databases">
        <title>Sequencing the genomes of 1000 actinobacteria strains.</title>
        <authorList>
            <person name="Klenk H.-P."/>
        </authorList>
    </citation>
    <scope>NUCLEOTIDE SEQUENCE [LARGE SCALE GENOMIC DNA]</scope>
    <source>
        <strain evidence="14 15">DSM 15597</strain>
    </source>
</reference>
<dbReference type="GO" id="GO:0005737">
    <property type="term" value="C:cytoplasm"/>
    <property type="evidence" value="ECO:0007669"/>
    <property type="project" value="TreeGrafter"/>
</dbReference>
<feature type="domain" description="Tryptophan synthase beta chain-like PALP" evidence="13">
    <location>
        <begin position="79"/>
        <end position="418"/>
    </location>
</feature>
<evidence type="ECO:0000256" key="1">
    <source>
        <dbReference type="ARBA" id="ARBA00001933"/>
    </source>
</evidence>
<dbReference type="PIRSF" id="PIRSF500824">
    <property type="entry name" value="TrpB_prok"/>
    <property type="match status" value="1"/>
</dbReference>
<evidence type="ECO:0000256" key="3">
    <source>
        <dbReference type="ARBA" id="ARBA00004733"/>
    </source>
</evidence>
<dbReference type="NCBIfam" id="TIGR01415">
    <property type="entry name" value="trpB_rel"/>
    <property type="match status" value="1"/>
</dbReference>
<proteinExistence type="inferred from homology"/>
<dbReference type="PANTHER" id="PTHR48077:SF6">
    <property type="entry name" value="TRYPTOPHAN SYNTHASE"/>
    <property type="match status" value="1"/>
</dbReference>
<evidence type="ECO:0000256" key="9">
    <source>
        <dbReference type="ARBA" id="ARBA00022898"/>
    </source>
</evidence>
<dbReference type="GO" id="GO:0030170">
    <property type="term" value="F:pyridoxal phosphate binding"/>
    <property type="evidence" value="ECO:0007669"/>
    <property type="project" value="InterPro"/>
</dbReference>
<evidence type="ECO:0000256" key="12">
    <source>
        <dbReference type="ARBA" id="ARBA00049047"/>
    </source>
</evidence>
<evidence type="ECO:0000256" key="4">
    <source>
        <dbReference type="ARBA" id="ARBA00009982"/>
    </source>
</evidence>
<keyword evidence="11" id="KW-0456">Lyase</keyword>
<dbReference type="InterPro" id="IPR023026">
    <property type="entry name" value="Trp_synth_beta/beta-like"/>
</dbReference>
<keyword evidence="15" id="KW-1185">Reference proteome</keyword>
<organism evidence="14 15">
    <name type="scientific">Propionicimonas paludicola</name>
    <dbReference type="NCBI Taxonomy" id="185243"/>
    <lineage>
        <taxon>Bacteria</taxon>
        <taxon>Bacillati</taxon>
        <taxon>Actinomycetota</taxon>
        <taxon>Actinomycetes</taxon>
        <taxon>Propionibacteriales</taxon>
        <taxon>Nocardioidaceae</taxon>
        <taxon>Propionicimonas</taxon>
    </lineage>
</organism>
<protein>
    <recommendedName>
        <fullName evidence="6">tryptophan synthase</fullName>
        <ecNumber evidence="6">4.2.1.20</ecNumber>
    </recommendedName>
</protein>
<evidence type="ECO:0000256" key="10">
    <source>
        <dbReference type="ARBA" id="ARBA00023141"/>
    </source>
</evidence>
<dbReference type="GO" id="GO:0004834">
    <property type="term" value="F:tryptophan synthase activity"/>
    <property type="evidence" value="ECO:0007669"/>
    <property type="project" value="UniProtKB-EC"/>
</dbReference>
<dbReference type="InterPro" id="IPR006316">
    <property type="entry name" value="Trp_synth_b-like"/>
</dbReference>
<dbReference type="AlphaFoldDB" id="A0A2A9CS61"/>
<name>A0A2A9CS61_9ACTN</name>
<comment type="subunit">
    <text evidence="5">Tetramer of two alpha and two beta chains.</text>
</comment>
<dbReference type="SUPFAM" id="SSF53686">
    <property type="entry name" value="Tryptophan synthase beta subunit-like PLP-dependent enzymes"/>
    <property type="match status" value="1"/>
</dbReference>
<dbReference type="InterPro" id="IPR006653">
    <property type="entry name" value="Trp_synth_b_CS"/>
</dbReference>
<dbReference type="PIRSF" id="PIRSF001413">
    <property type="entry name" value="Trp_syn_beta"/>
    <property type="match status" value="1"/>
</dbReference>
<dbReference type="Proteomes" id="UP000226079">
    <property type="component" value="Unassembled WGS sequence"/>
</dbReference>
<dbReference type="RefSeq" id="WP_098460729.1">
    <property type="nucleotide sequence ID" value="NZ_PDJC01000001.1"/>
</dbReference>
<keyword evidence="7" id="KW-0028">Amino-acid biosynthesis</keyword>
<comment type="pathway">
    <text evidence="3">Amino-acid biosynthesis; L-tryptophan biosynthesis; L-tryptophan from chorismate: step 5/5.</text>
</comment>
<comment type="similarity">
    <text evidence="4">Belongs to the TrpB family.</text>
</comment>
<accession>A0A2A9CS61</accession>
<keyword evidence="9" id="KW-0663">Pyridoxal phosphate</keyword>
<evidence type="ECO:0000256" key="2">
    <source>
        <dbReference type="ARBA" id="ARBA00002786"/>
    </source>
</evidence>
<sequence length="438" mass="47108">MSDPKQTKVVLDESQMPTHWYNIVADLPTPPPPHLHPGTQQPLQPDDLAPLFPPALIEQEVTTERWIEIPAEVHDIYRLWRPSPFYRAHRLEKALGTTARIYYKYEGASPVGSHKTNSAVAQAYFNKVAGRTRLTTETGAGQWGSALAFATQIFGQSCDIWQVRSSYEGKPYRHYLMETFGASVVASPSELTEAGRALREQFPDTTGSLGMAISEAVEAAAKDPNASYSLGSVLNHVALHQTVIGQEALLQLKLFGEGPADYLFACAGGGSNLAGIAFPFLRENLEGRAETTIVACEPKAAPSLTEGEYKYDFGDTAHLTPLLKMYSLGPDFVPAAVHAGGLRYHGMSPLVSHCYHEGLLQATAIKQLDAFEAGVIFSRAEGIVPASESNHAIAGAIRQARLATEAGESPVIVIGVSGSGQLDLPAYAEFLSGGMADS</sequence>
<dbReference type="GO" id="GO:0052684">
    <property type="term" value="F:L-serine hydro-lyase (adding indole, L-tryptophan-forming) activity"/>
    <property type="evidence" value="ECO:0007669"/>
    <property type="project" value="TreeGrafter"/>
</dbReference>
<evidence type="ECO:0000313" key="15">
    <source>
        <dbReference type="Proteomes" id="UP000226079"/>
    </source>
</evidence>
<comment type="caution">
    <text evidence="14">The sequence shown here is derived from an EMBL/GenBank/DDBJ whole genome shotgun (WGS) entry which is preliminary data.</text>
</comment>
<comment type="cofactor">
    <cofactor evidence="1">
        <name>pyridoxal 5'-phosphate</name>
        <dbReference type="ChEBI" id="CHEBI:597326"/>
    </cofactor>
</comment>
<dbReference type="OrthoDB" id="9766131at2"/>